<dbReference type="STRING" id="1353009.A0A1Y2I5B0"/>
<protein>
    <recommendedName>
        <fullName evidence="4">CxC2-like cysteine cluster KDZ transposase-associated domain-containing protein</fullName>
    </recommendedName>
</protein>
<accession>A0A1Y2I5B0</accession>
<dbReference type="Pfam" id="PF18758">
    <property type="entry name" value="KDZ"/>
    <property type="match status" value="1"/>
</dbReference>
<evidence type="ECO:0000313" key="2">
    <source>
        <dbReference type="EMBL" id="OSC96308.1"/>
    </source>
</evidence>
<proteinExistence type="predicted"/>
<dbReference type="InterPro" id="IPR040521">
    <property type="entry name" value="KDZ"/>
</dbReference>
<evidence type="ECO:0000313" key="3">
    <source>
        <dbReference type="Proteomes" id="UP000193067"/>
    </source>
</evidence>
<dbReference type="Proteomes" id="UP000193067">
    <property type="component" value="Unassembled WGS sequence"/>
</dbReference>
<dbReference type="PANTHER" id="PTHR33096:SF1">
    <property type="entry name" value="CXC1-LIKE CYSTEINE CLUSTER ASSOCIATED WITH KDZ TRANSPOSASES DOMAIN-CONTAINING PROTEIN"/>
    <property type="match status" value="1"/>
</dbReference>
<name>A0A1Y2I5B0_TRAC3</name>
<dbReference type="PANTHER" id="PTHR33096">
    <property type="entry name" value="CXC2 DOMAIN-CONTAINING PROTEIN"/>
    <property type="match status" value="1"/>
</dbReference>
<sequence length="522" mass="58589">MAMTRQWRHLKSLKRAGRGHVPFGMAESHEGSCAVECPACPHPGKNIPKDWNNAPPDKKWVYRLFIAIDANFRLKRKMVSSDLADPSLNQGSAYMVEESAYKAHLKKFDTHTPESTNHCNNHKALKLATLKGSSGLAATGVVSVDCTQHDMKRPCSTGNLQKGERSVNIDYVLNSSLQHHSTNNIMASFDVACNYDRRLSPHFSSYGYNISAYHIVWAVPKFHINAHCEQCRSDYNLLYLPFSARSDGEGMERGWGKSNPAASSIKEMGPGSRQDALDDIFGDHNWSKVSRLASSLLGKIKKAVPERNAQVSAFEELNAALPKDVTAAWCCAVELWETNPSSPNRFLLKRPSITQASIRRELAEEDQRALKGVVSDDSPGNKCSASAMIVAGLELEDLQTRIKADSESLSVHATDLQRARSLERENVLKCRIDSWFQIQRTHMPDVVSYRNRLSADLPDHHAYNLPLLLPSFALFVFTVSPELADIQWRLRLGQAFNALNDLRTHLELHPHLYKFKDRFTRG</sequence>
<evidence type="ECO:0008006" key="4">
    <source>
        <dbReference type="Google" id="ProtNLM"/>
    </source>
</evidence>
<gene>
    <name evidence="2" type="ORF">PYCCODRAFT_1472732</name>
</gene>
<organism evidence="2 3">
    <name type="scientific">Trametes coccinea (strain BRFM310)</name>
    <name type="common">Pycnoporus coccineus</name>
    <dbReference type="NCBI Taxonomy" id="1353009"/>
    <lineage>
        <taxon>Eukaryota</taxon>
        <taxon>Fungi</taxon>
        <taxon>Dikarya</taxon>
        <taxon>Basidiomycota</taxon>
        <taxon>Agaricomycotina</taxon>
        <taxon>Agaricomycetes</taxon>
        <taxon>Polyporales</taxon>
        <taxon>Polyporaceae</taxon>
        <taxon>Trametes</taxon>
    </lineage>
</organism>
<keyword evidence="3" id="KW-1185">Reference proteome</keyword>
<dbReference type="AlphaFoldDB" id="A0A1Y2I5B0"/>
<reference evidence="2 3" key="1">
    <citation type="journal article" date="2015" name="Biotechnol. Biofuels">
        <title>Enhanced degradation of softwood versus hardwood by the white-rot fungus Pycnoporus coccineus.</title>
        <authorList>
            <person name="Couturier M."/>
            <person name="Navarro D."/>
            <person name="Chevret D."/>
            <person name="Henrissat B."/>
            <person name="Piumi F."/>
            <person name="Ruiz-Duenas F.J."/>
            <person name="Martinez A.T."/>
            <person name="Grigoriev I.V."/>
            <person name="Riley R."/>
            <person name="Lipzen A."/>
            <person name="Berrin J.G."/>
            <person name="Master E.R."/>
            <person name="Rosso M.N."/>
        </authorList>
    </citation>
    <scope>NUCLEOTIDE SEQUENCE [LARGE SCALE GENOMIC DNA]</scope>
    <source>
        <strain evidence="2 3">BRFM310</strain>
    </source>
</reference>
<dbReference type="OrthoDB" id="2793259at2759"/>
<evidence type="ECO:0000256" key="1">
    <source>
        <dbReference type="SAM" id="MobiDB-lite"/>
    </source>
</evidence>
<dbReference type="EMBL" id="KZ084191">
    <property type="protein sequence ID" value="OSC96308.1"/>
    <property type="molecule type" value="Genomic_DNA"/>
</dbReference>
<feature type="region of interest" description="Disordered" evidence="1">
    <location>
        <begin position="251"/>
        <end position="270"/>
    </location>
</feature>